<keyword evidence="6" id="KW-0746">Sphingolipid metabolism</keyword>
<keyword evidence="8" id="KW-0443">Lipid metabolism</keyword>
<evidence type="ECO:0000256" key="5">
    <source>
        <dbReference type="ARBA" id="ARBA00022857"/>
    </source>
</evidence>
<comment type="subcellular location">
    <subcellularLocation>
        <location evidence="1">Endoplasmic reticulum</location>
    </subcellularLocation>
</comment>
<evidence type="ECO:0000256" key="10">
    <source>
        <dbReference type="ARBA" id="ARBA00044737"/>
    </source>
</evidence>
<comment type="caution">
    <text evidence="13">The sequence shown here is derived from an EMBL/GenBank/DDBJ whole genome shotgun (WGS) entry which is preliminary data.</text>
</comment>
<organism evidence="13 14">
    <name type="scientific">Rhodocollybia butyracea</name>
    <dbReference type="NCBI Taxonomy" id="206335"/>
    <lineage>
        <taxon>Eukaryota</taxon>
        <taxon>Fungi</taxon>
        <taxon>Dikarya</taxon>
        <taxon>Basidiomycota</taxon>
        <taxon>Agaricomycotina</taxon>
        <taxon>Agaricomycetes</taxon>
        <taxon>Agaricomycetidae</taxon>
        <taxon>Agaricales</taxon>
        <taxon>Marasmiineae</taxon>
        <taxon>Omphalotaceae</taxon>
        <taxon>Rhodocollybia</taxon>
    </lineage>
</organism>
<evidence type="ECO:0000256" key="2">
    <source>
        <dbReference type="ARBA" id="ARBA00004760"/>
    </source>
</evidence>
<evidence type="ECO:0000256" key="12">
    <source>
        <dbReference type="SAM" id="SignalP"/>
    </source>
</evidence>
<evidence type="ECO:0000256" key="9">
    <source>
        <dbReference type="ARBA" id="ARBA00026112"/>
    </source>
</evidence>
<dbReference type="GO" id="GO:0030148">
    <property type="term" value="P:sphingolipid biosynthetic process"/>
    <property type="evidence" value="ECO:0007669"/>
    <property type="project" value="InterPro"/>
</dbReference>
<dbReference type="CDD" id="cd08939">
    <property type="entry name" value="KDSR-like_SDR_c"/>
    <property type="match status" value="1"/>
</dbReference>
<keyword evidence="12" id="KW-0732">Signal</keyword>
<evidence type="ECO:0000256" key="7">
    <source>
        <dbReference type="ARBA" id="ARBA00023002"/>
    </source>
</evidence>
<dbReference type="Pfam" id="PF00106">
    <property type="entry name" value="adh_short"/>
    <property type="match status" value="1"/>
</dbReference>
<evidence type="ECO:0000256" key="11">
    <source>
        <dbReference type="ARBA" id="ARBA00048930"/>
    </source>
</evidence>
<dbReference type="AlphaFoldDB" id="A0A9P5U9A9"/>
<dbReference type="PRINTS" id="PR00081">
    <property type="entry name" value="GDHRDH"/>
</dbReference>
<keyword evidence="5" id="KW-0521">NADP</keyword>
<sequence>MMLSFSTALTLLLSTLVLFLCSMWPAKKKWEPKGQHCYVTGGSSGLGLALAIALTKRGADVSIVARNEERLSEALAQMESYSFSLTDSESSDAALEEASKPHDGILPHAVFLCAGASRPGFFVEEDAKSLQWGMENAYWVQAYTALAYTKRIARDKTAGKIVFVASVLGYMSLIGYSSYAPGKHALRGLAETLRSELLLYDSTVHIMFPGNIDSPGFIEENRTKPRITAEIDSTSKPESPEVLAEGLIHAVQCGDFHITPDILGNIFRSSTIGATPHNNILLDGVYASIGWIGLPFWRRDVDKSVLNHRKEHQDYLEAKGFYSA</sequence>
<dbReference type="Gene3D" id="3.40.50.720">
    <property type="entry name" value="NAD(P)-binding Rossmann-like Domain"/>
    <property type="match status" value="1"/>
</dbReference>
<dbReference type="GO" id="GO:0005789">
    <property type="term" value="C:endoplasmic reticulum membrane"/>
    <property type="evidence" value="ECO:0007669"/>
    <property type="project" value="TreeGrafter"/>
</dbReference>
<comment type="function">
    <text evidence="10">Catalyzes the reduction of 3'-oxosphinganine (3-ketodihydrosphingosine/KDS) to sphinganine (dihydrosphingosine/DHS), the second step of de novo sphingolipid biosynthesis.</text>
</comment>
<dbReference type="EMBL" id="JADNRY010000037">
    <property type="protein sequence ID" value="KAF9070772.1"/>
    <property type="molecule type" value="Genomic_DNA"/>
</dbReference>
<accession>A0A9P5U9A9</accession>
<dbReference type="PANTHER" id="PTHR43550">
    <property type="entry name" value="3-KETODIHYDROSPHINGOSINE REDUCTASE"/>
    <property type="match status" value="1"/>
</dbReference>
<evidence type="ECO:0000313" key="14">
    <source>
        <dbReference type="Proteomes" id="UP000772434"/>
    </source>
</evidence>
<dbReference type="InterPro" id="IPR045022">
    <property type="entry name" value="KDSR-like"/>
</dbReference>
<evidence type="ECO:0000313" key="13">
    <source>
        <dbReference type="EMBL" id="KAF9070772.1"/>
    </source>
</evidence>
<proteinExistence type="predicted"/>
<dbReference type="OrthoDB" id="10267115at2759"/>
<dbReference type="InterPro" id="IPR002347">
    <property type="entry name" value="SDR_fam"/>
</dbReference>
<dbReference type="SUPFAM" id="SSF51735">
    <property type="entry name" value="NAD(P)-binding Rossmann-fold domains"/>
    <property type="match status" value="1"/>
</dbReference>
<feature type="signal peptide" evidence="12">
    <location>
        <begin position="1"/>
        <end position="28"/>
    </location>
</feature>
<dbReference type="GO" id="GO:0006666">
    <property type="term" value="P:3-keto-sphinganine metabolic process"/>
    <property type="evidence" value="ECO:0007669"/>
    <property type="project" value="InterPro"/>
</dbReference>
<evidence type="ECO:0000256" key="3">
    <source>
        <dbReference type="ARBA" id="ARBA00004991"/>
    </source>
</evidence>
<protein>
    <recommendedName>
        <fullName evidence="9">3-dehydrosphinganine reductase</fullName>
        <ecNumber evidence="9">1.1.1.102</ecNumber>
    </recommendedName>
</protein>
<feature type="chain" id="PRO_5040111747" description="3-dehydrosphinganine reductase" evidence="12">
    <location>
        <begin position="29"/>
        <end position="324"/>
    </location>
</feature>
<keyword evidence="4" id="KW-0256">Endoplasmic reticulum</keyword>
<evidence type="ECO:0000256" key="8">
    <source>
        <dbReference type="ARBA" id="ARBA00023098"/>
    </source>
</evidence>
<dbReference type="GO" id="GO:0047560">
    <property type="term" value="F:3-dehydrosphinganine reductase activity"/>
    <property type="evidence" value="ECO:0007669"/>
    <property type="project" value="UniProtKB-EC"/>
</dbReference>
<evidence type="ECO:0000256" key="1">
    <source>
        <dbReference type="ARBA" id="ARBA00004240"/>
    </source>
</evidence>
<keyword evidence="7" id="KW-0560">Oxidoreductase</keyword>
<comment type="pathway">
    <text evidence="3">Sphingolipid metabolism.</text>
</comment>
<evidence type="ECO:0000256" key="6">
    <source>
        <dbReference type="ARBA" id="ARBA00022919"/>
    </source>
</evidence>
<dbReference type="Proteomes" id="UP000772434">
    <property type="component" value="Unassembled WGS sequence"/>
</dbReference>
<comment type="catalytic activity">
    <reaction evidence="11">
        <text>sphinganine + NADP(+) = 3-oxosphinganine + NADPH + H(+)</text>
        <dbReference type="Rhea" id="RHEA:22640"/>
        <dbReference type="ChEBI" id="CHEBI:15378"/>
        <dbReference type="ChEBI" id="CHEBI:57783"/>
        <dbReference type="ChEBI" id="CHEBI:57817"/>
        <dbReference type="ChEBI" id="CHEBI:58299"/>
        <dbReference type="ChEBI" id="CHEBI:58349"/>
        <dbReference type="EC" id="1.1.1.102"/>
    </reaction>
    <physiologicalReaction direction="right-to-left" evidence="11">
        <dbReference type="Rhea" id="RHEA:22642"/>
    </physiologicalReaction>
</comment>
<evidence type="ECO:0000256" key="4">
    <source>
        <dbReference type="ARBA" id="ARBA00022824"/>
    </source>
</evidence>
<gene>
    <name evidence="13" type="ORF">BDP27DRAFT_1322993</name>
</gene>
<name>A0A9P5U9A9_9AGAR</name>
<dbReference type="PANTHER" id="PTHR43550:SF3">
    <property type="entry name" value="3-KETODIHYDROSPHINGOSINE REDUCTASE"/>
    <property type="match status" value="1"/>
</dbReference>
<comment type="pathway">
    <text evidence="2">Lipid metabolism; sphingolipid metabolism.</text>
</comment>
<dbReference type="EC" id="1.1.1.102" evidence="9"/>
<keyword evidence="14" id="KW-1185">Reference proteome</keyword>
<dbReference type="InterPro" id="IPR036291">
    <property type="entry name" value="NAD(P)-bd_dom_sf"/>
</dbReference>
<reference evidence="13" key="1">
    <citation type="submission" date="2020-11" db="EMBL/GenBank/DDBJ databases">
        <authorList>
            <consortium name="DOE Joint Genome Institute"/>
            <person name="Ahrendt S."/>
            <person name="Riley R."/>
            <person name="Andreopoulos W."/>
            <person name="Labutti K."/>
            <person name="Pangilinan J."/>
            <person name="Ruiz-Duenas F.J."/>
            <person name="Barrasa J.M."/>
            <person name="Sanchez-Garcia M."/>
            <person name="Camarero S."/>
            <person name="Miyauchi S."/>
            <person name="Serrano A."/>
            <person name="Linde D."/>
            <person name="Babiker R."/>
            <person name="Drula E."/>
            <person name="Ayuso-Fernandez I."/>
            <person name="Pacheco R."/>
            <person name="Padilla G."/>
            <person name="Ferreira P."/>
            <person name="Barriuso J."/>
            <person name="Kellner H."/>
            <person name="Castanera R."/>
            <person name="Alfaro M."/>
            <person name="Ramirez L."/>
            <person name="Pisabarro A.G."/>
            <person name="Kuo A."/>
            <person name="Tritt A."/>
            <person name="Lipzen A."/>
            <person name="He G."/>
            <person name="Yan M."/>
            <person name="Ng V."/>
            <person name="Cullen D."/>
            <person name="Martin F."/>
            <person name="Rosso M.-N."/>
            <person name="Henrissat B."/>
            <person name="Hibbett D."/>
            <person name="Martinez A.T."/>
            <person name="Grigoriev I.V."/>
        </authorList>
    </citation>
    <scope>NUCLEOTIDE SEQUENCE</scope>
    <source>
        <strain evidence="13">AH 40177</strain>
    </source>
</reference>